<evidence type="ECO:0000256" key="8">
    <source>
        <dbReference type="ARBA" id="ARBA00023157"/>
    </source>
</evidence>
<dbReference type="GO" id="GO:0043236">
    <property type="term" value="F:laminin binding"/>
    <property type="evidence" value="ECO:0007669"/>
    <property type="project" value="InterPro"/>
</dbReference>
<dbReference type="OrthoDB" id="88467at2759"/>
<comment type="caution">
    <text evidence="18">The sequence shown here is derived from an EMBL/GenBank/DDBJ whole genome shotgun (WGS) entry which is preliminary data.</text>
</comment>
<dbReference type="Gene3D" id="3.30.60.30">
    <property type="match status" value="7"/>
</dbReference>
<dbReference type="Pfam" id="PF07648">
    <property type="entry name" value="Kazal_2"/>
    <property type="match status" value="7"/>
</dbReference>
<dbReference type="STRING" id="6334.A0A0V1AY56"/>
<dbReference type="GO" id="GO:0005576">
    <property type="term" value="C:extracellular region"/>
    <property type="evidence" value="ECO:0007669"/>
    <property type="project" value="TreeGrafter"/>
</dbReference>
<keyword evidence="13" id="KW-0732">Signal</keyword>
<keyword evidence="4" id="KW-0646">Protease inhibitor</keyword>
<dbReference type="InterPro" id="IPR002350">
    <property type="entry name" value="Kazal_dom"/>
</dbReference>
<name>A0A0V1AY56_TRISP</name>
<dbReference type="PROSITE" id="PS51121">
    <property type="entry name" value="NTA"/>
    <property type="match status" value="1"/>
</dbReference>
<protein>
    <submittedName>
        <fullName evidence="18">Agrin</fullName>
    </submittedName>
</protein>
<evidence type="ECO:0000256" key="2">
    <source>
        <dbReference type="ARBA" id="ARBA00022525"/>
    </source>
</evidence>
<feature type="domain" description="Kazal-like" evidence="17">
    <location>
        <begin position="648"/>
        <end position="697"/>
    </location>
</feature>
<evidence type="ECO:0000256" key="6">
    <source>
        <dbReference type="ARBA" id="ARBA00022900"/>
    </source>
</evidence>
<feature type="disulfide bond" evidence="11">
    <location>
        <begin position="271"/>
        <end position="288"/>
    </location>
</feature>
<dbReference type="InterPro" id="IPR003645">
    <property type="entry name" value="Fol_N"/>
</dbReference>
<keyword evidence="10 12" id="KW-0424">Laminin EGF-like domain</keyword>
<evidence type="ECO:0000259" key="14">
    <source>
        <dbReference type="PROSITE" id="PS50026"/>
    </source>
</evidence>
<reference evidence="18 19" key="1">
    <citation type="submission" date="2015-01" db="EMBL/GenBank/DDBJ databases">
        <title>Evolution of Trichinella species and genotypes.</title>
        <authorList>
            <person name="Korhonen P.K."/>
            <person name="Edoardo P."/>
            <person name="Giuseppe L.R."/>
            <person name="Gasser R.B."/>
        </authorList>
    </citation>
    <scope>NUCLEOTIDE SEQUENCE [LARGE SCALE GENOMIC DNA]</scope>
    <source>
        <strain evidence="18">ISS3</strain>
    </source>
</reference>
<feature type="domain" description="Kazal-like" evidence="17">
    <location>
        <begin position="364"/>
        <end position="411"/>
    </location>
</feature>
<evidence type="ECO:0000256" key="7">
    <source>
        <dbReference type="ARBA" id="ARBA00023054"/>
    </source>
</evidence>
<dbReference type="Proteomes" id="UP000054776">
    <property type="component" value="Unassembled WGS sequence"/>
</dbReference>
<feature type="domain" description="Kazal-like" evidence="17">
    <location>
        <begin position="581"/>
        <end position="630"/>
    </location>
</feature>
<comment type="caution">
    <text evidence="11">Lacks conserved residue(s) required for the propagation of feature annotation.</text>
</comment>
<keyword evidence="19" id="KW-1185">Reference proteome</keyword>
<feature type="domain" description="Kazal-like" evidence="17">
    <location>
        <begin position="289"/>
        <end position="341"/>
    </location>
</feature>
<dbReference type="Gene3D" id="2.40.50.120">
    <property type="match status" value="1"/>
</dbReference>
<dbReference type="GO" id="GO:0005886">
    <property type="term" value="C:plasma membrane"/>
    <property type="evidence" value="ECO:0007669"/>
    <property type="project" value="GOC"/>
</dbReference>
<comment type="subcellular location">
    <subcellularLocation>
        <location evidence="1">Secreted</location>
        <location evidence="1">Extracellular space</location>
        <location evidence="1">Extracellular matrix</location>
    </subcellularLocation>
</comment>
<keyword evidence="11" id="KW-0245">EGF-like domain</keyword>
<gene>
    <name evidence="18" type="primary">AGRN</name>
    <name evidence="18" type="ORF">T01_13839</name>
</gene>
<dbReference type="PROSITE" id="PS50026">
    <property type="entry name" value="EGF_3"/>
    <property type="match status" value="1"/>
</dbReference>
<evidence type="ECO:0000256" key="11">
    <source>
        <dbReference type="PROSITE-ProRule" id="PRU00076"/>
    </source>
</evidence>
<evidence type="ECO:0000313" key="18">
    <source>
        <dbReference type="EMBL" id="KRY29719.1"/>
    </source>
</evidence>
<dbReference type="Pfam" id="PF00053">
    <property type="entry name" value="EGF_laminin"/>
    <property type="match status" value="2"/>
</dbReference>
<dbReference type="FunFam" id="3.30.60.30:FF:000024">
    <property type="entry name" value="Transmembrane agrin"/>
    <property type="match status" value="2"/>
</dbReference>
<feature type="domain" description="Kazal-like" evidence="17">
    <location>
        <begin position="441"/>
        <end position="488"/>
    </location>
</feature>
<feature type="disulfide bond" evidence="12">
    <location>
        <begin position="783"/>
        <end position="795"/>
    </location>
</feature>
<evidence type="ECO:0000256" key="13">
    <source>
        <dbReference type="SAM" id="SignalP"/>
    </source>
</evidence>
<keyword evidence="8 11" id="KW-1015">Disulfide bond</keyword>
<dbReference type="InterPro" id="IPR002049">
    <property type="entry name" value="LE_dom"/>
</dbReference>
<feature type="domain" description="Kazal-like" evidence="17">
    <location>
        <begin position="505"/>
        <end position="558"/>
    </location>
</feature>
<organism evidence="18 19">
    <name type="scientific">Trichinella spiralis</name>
    <name type="common">Trichina worm</name>
    <dbReference type="NCBI Taxonomy" id="6334"/>
    <lineage>
        <taxon>Eukaryota</taxon>
        <taxon>Metazoa</taxon>
        <taxon>Ecdysozoa</taxon>
        <taxon>Nematoda</taxon>
        <taxon>Enoplea</taxon>
        <taxon>Dorylaimia</taxon>
        <taxon>Trichinellida</taxon>
        <taxon>Trichinellidae</taxon>
        <taxon>Trichinella</taxon>
    </lineage>
</organism>
<dbReference type="SMART" id="SM00180">
    <property type="entry name" value="EGF_Lam"/>
    <property type="match status" value="2"/>
</dbReference>
<dbReference type="SMART" id="SM00274">
    <property type="entry name" value="FOLN"/>
    <property type="match status" value="7"/>
</dbReference>
<evidence type="ECO:0000256" key="4">
    <source>
        <dbReference type="ARBA" id="ARBA00022690"/>
    </source>
</evidence>
<feature type="domain" description="Kazal-like" evidence="17">
    <location>
        <begin position="207"/>
        <end position="262"/>
    </location>
</feature>
<dbReference type="EMBL" id="JYDH01000162">
    <property type="protein sequence ID" value="KRY29719.1"/>
    <property type="molecule type" value="Genomic_DNA"/>
</dbReference>
<dbReference type="PROSITE" id="PS01248">
    <property type="entry name" value="EGF_LAM_1"/>
    <property type="match status" value="1"/>
</dbReference>
<feature type="disulfide bond" evidence="12">
    <location>
        <begin position="804"/>
        <end position="813"/>
    </location>
</feature>
<dbReference type="FunCoup" id="A0A0V1AY56">
    <property type="interactions" value="69"/>
</dbReference>
<dbReference type="InParanoid" id="A0A0V1AY56"/>
<feature type="domain" description="EGF-like" evidence="14">
    <location>
        <begin position="262"/>
        <end position="295"/>
    </location>
</feature>
<keyword evidence="3" id="KW-0272">Extracellular matrix</keyword>
<dbReference type="AlphaFoldDB" id="A0A0V1AY56"/>
<dbReference type="Pfam" id="PF03146">
    <property type="entry name" value="NtA"/>
    <property type="match status" value="1"/>
</dbReference>
<proteinExistence type="predicted"/>
<feature type="domain" description="NtA" evidence="16">
    <location>
        <begin position="30"/>
        <end position="152"/>
    </location>
</feature>
<evidence type="ECO:0000313" key="19">
    <source>
        <dbReference type="Proteomes" id="UP000054776"/>
    </source>
</evidence>
<dbReference type="GO" id="GO:0030154">
    <property type="term" value="P:cell differentiation"/>
    <property type="evidence" value="ECO:0007669"/>
    <property type="project" value="TreeGrafter"/>
</dbReference>
<dbReference type="FunFam" id="2.10.25.10:FF:000135">
    <property type="entry name" value="Laminin subunit beta 4"/>
    <property type="match status" value="1"/>
</dbReference>
<dbReference type="CDD" id="cd00055">
    <property type="entry name" value="EGF_Lam"/>
    <property type="match status" value="2"/>
</dbReference>
<sequence>MKLFIVIVFIAHIIVHIQPFQIDDLKLTTCSDRQLSLQALIKRADVILSATVLSVKKLKSYSDFFEARISIRRIWKGEHLIPSRRFGQLTVQGIANPSICHSRAVEKDTKIFLLKLLKDGRIQLDSSLLSINLANLDAVNAYVQGIPYKLRPPVKRSNNYIIYLFACINQFVLLSCSNKLCLILFKSVSEGCEKLGCSFGAICQYSDEKEPYCHCPFKCDKSLYSPVCGSDRVTYRSECHLNLTQCKEERKIYIIFLGSCEDQDPCKSLQCQYGSYCSITPESNTAHCVCPEMCSNSVASLHTGPVCGDNGNTYESLCELQIHSCKEKQKIDVKYYGVCDPCLNANCPDGTVCKVGPDRQARCRCSKQCPDDLKPVCASDGRSYRNVCFMHVESCKTNEELSVLHDGLCNSTPFVDNSCKNANCQFGQKCYINRYGRASCHCQFACPPIVKPVCGKDGITYDNECILHMVACEKQMYNSVLYAGKCGSSLCAGKHCPYGAVCDIENNNSYCKCPVCSDSYEPVCGSDGITYENPCKMARSGCQKNMDIFISYKSKCDGCENLKCDFYSFCVSNSKGEAHCRCPDIKSCTEDKNTVCGTDGVTYESICHMKHAACKKRVFIVAACRSSCDACRGVSCKWHARCENGVCVCPLDCPRPVVTDVVCGSDGVLYPSTCFMLKAACLKNTILTTVPIEACIQNSLSSSHHQNHYIWSHNVPIVTSSISVAPALTECRCHRLGALSNNCDHNGQCPCKQHIFGQKCDQCEPGYWGIHLIAKGQNGCTACNCSVAGSVRSDCEQTSGRCVCKSRVTGFKCDQCADKTDIFGPEGCQPSLRNTSSPSCETYHCPSYADERSFKETLHKLEDYEILKRNAYEEFAEQQE</sequence>
<dbReference type="InterPro" id="IPR004850">
    <property type="entry name" value="NtA_dom"/>
</dbReference>
<feature type="domain" description="Laminin EGF-like" evidence="15">
    <location>
        <begin position="783"/>
        <end position="830"/>
    </location>
</feature>
<dbReference type="InterPro" id="IPR000742">
    <property type="entry name" value="EGF"/>
</dbReference>
<evidence type="ECO:0000256" key="10">
    <source>
        <dbReference type="ARBA" id="ARBA00023292"/>
    </source>
</evidence>
<feature type="domain" description="Laminin EGF-like" evidence="15">
    <location>
        <begin position="731"/>
        <end position="782"/>
    </location>
</feature>
<dbReference type="SUPFAM" id="SSF100895">
    <property type="entry name" value="Kazal-type serine protease inhibitors"/>
    <property type="match status" value="7"/>
</dbReference>
<feature type="disulfide bond" evidence="12">
    <location>
        <begin position="785"/>
        <end position="802"/>
    </location>
</feature>
<keyword evidence="5" id="KW-0677">Repeat</keyword>
<evidence type="ECO:0000256" key="5">
    <source>
        <dbReference type="ARBA" id="ARBA00022737"/>
    </source>
</evidence>
<evidence type="ECO:0000256" key="1">
    <source>
        <dbReference type="ARBA" id="ARBA00004498"/>
    </source>
</evidence>
<dbReference type="CDD" id="cd00104">
    <property type="entry name" value="KAZAL_FS"/>
    <property type="match status" value="6"/>
</dbReference>
<dbReference type="GO" id="GO:0043113">
    <property type="term" value="P:receptor clustering"/>
    <property type="evidence" value="ECO:0007669"/>
    <property type="project" value="InterPro"/>
</dbReference>
<dbReference type="InterPro" id="IPR008993">
    <property type="entry name" value="TIMP-like_OB-fold"/>
</dbReference>
<feature type="disulfide bond" evidence="12">
    <location>
        <begin position="731"/>
        <end position="743"/>
    </location>
</feature>
<evidence type="ECO:0000256" key="3">
    <source>
        <dbReference type="ARBA" id="ARBA00022530"/>
    </source>
</evidence>
<evidence type="ECO:0000256" key="12">
    <source>
        <dbReference type="PROSITE-ProRule" id="PRU00460"/>
    </source>
</evidence>
<evidence type="ECO:0000259" key="17">
    <source>
        <dbReference type="PROSITE" id="PS51465"/>
    </source>
</evidence>
<evidence type="ECO:0000259" key="15">
    <source>
        <dbReference type="PROSITE" id="PS50027"/>
    </source>
</evidence>
<feature type="signal peptide" evidence="13">
    <location>
        <begin position="1"/>
        <end position="19"/>
    </location>
</feature>
<evidence type="ECO:0000256" key="9">
    <source>
        <dbReference type="ARBA" id="ARBA00023180"/>
    </source>
</evidence>
<dbReference type="PROSITE" id="PS50027">
    <property type="entry name" value="EGF_LAM_2"/>
    <property type="match status" value="2"/>
</dbReference>
<keyword evidence="2" id="KW-0964">Secreted</keyword>
<dbReference type="PANTHER" id="PTHR10913:SF45">
    <property type="entry name" value="FOLLISTATIN, ISOFORM A-RELATED"/>
    <property type="match status" value="1"/>
</dbReference>
<dbReference type="SUPFAM" id="SSF50242">
    <property type="entry name" value="TIMP-like"/>
    <property type="match status" value="1"/>
</dbReference>
<dbReference type="InterPro" id="IPR050653">
    <property type="entry name" value="Prot_Inhib_GrowthFact_Antg"/>
</dbReference>
<dbReference type="PROSITE" id="PS51465">
    <property type="entry name" value="KAZAL_2"/>
    <property type="match status" value="7"/>
</dbReference>
<accession>A0A0V1AY56</accession>
<dbReference type="SUPFAM" id="SSF57196">
    <property type="entry name" value="EGF/Laminin"/>
    <property type="match status" value="2"/>
</dbReference>
<feature type="disulfide bond" evidence="12">
    <location>
        <begin position="751"/>
        <end position="760"/>
    </location>
</feature>
<feature type="chain" id="PRO_5006874767" evidence="13">
    <location>
        <begin position="20"/>
        <end position="880"/>
    </location>
</feature>
<dbReference type="Gene3D" id="2.10.25.10">
    <property type="entry name" value="Laminin"/>
    <property type="match status" value="2"/>
</dbReference>
<dbReference type="InterPro" id="IPR036058">
    <property type="entry name" value="Kazal_dom_sf"/>
</dbReference>
<keyword evidence="6" id="KW-0722">Serine protease inhibitor</keyword>
<dbReference type="SMART" id="SM00280">
    <property type="entry name" value="KAZAL"/>
    <property type="match status" value="7"/>
</dbReference>
<evidence type="ECO:0000259" key="16">
    <source>
        <dbReference type="PROSITE" id="PS51121"/>
    </source>
</evidence>
<keyword evidence="7" id="KW-0175">Coiled coil</keyword>
<dbReference type="PANTHER" id="PTHR10913">
    <property type="entry name" value="FOLLISTATIN-RELATED"/>
    <property type="match status" value="1"/>
</dbReference>
<keyword evidence="9" id="KW-0325">Glycoprotein</keyword>